<evidence type="ECO:0000256" key="1">
    <source>
        <dbReference type="SAM" id="MobiDB-lite"/>
    </source>
</evidence>
<dbReference type="EMBL" id="LXQA010036123">
    <property type="protein sequence ID" value="MCH97869.1"/>
    <property type="molecule type" value="Genomic_DNA"/>
</dbReference>
<organism evidence="2 3">
    <name type="scientific">Trifolium medium</name>
    <dbReference type="NCBI Taxonomy" id="97028"/>
    <lineage>
        <taxon>Eukaryota</taxon>
        <taxon>Viridiplantae</taxon>
        <taxon>Streptophyta</taxon>
        <taxon>Embryophyta</taxon>
        <taxon>Tracheophyta</taxon>
        <taxon>Spermatophyta</taxon>
        <taxon>Magnoliopsida</taxon>
        <taxon>eudicotyledons</taxon>
        <taxon>Gunneridae</taxon>
        <taxon>Pentapetalae</taxon>
        <taxon>rosids</taxon>
        <taxon>fabids</taxon>
        <taxon>Fabales</taxon>
        <taxon>Fabaceae</taxon>
        <taxon>Papilionoideae</taxon>
        <taxon>50 kb inversion clade</taxon>
        <taxon>NPAAA clade</taxon>
        <taxon>Hologalegina</taxon>
        <taxon>IRL clade</taxon>
        <taxon>Trifolieae</taxon>
        <taxon>Trifolium</taxon>
    </lineage>
</organism>
<comment type="caution">
    <text evidence="2">The sequence shown here is derived from an EMBL/GenBank/DDBJ whole genome shotgun (WGS) entry which is preliminary data.</text>
</comment>
<evidence type="ECO:0000313" key="2">
    <source>
        <dbReference type="EMBL" id="MCH97869.1"/>
    </source>
</evidence>
<dbReference type="AlphaFoldDB" id="A0A392NF90"/>
<feature type="compositionally biased region" description="Basic residues" evidence="1">
    <location>
        <begin position="34"/>
        <end position="44"/>
    </location>
</feature>
<feature type="region of interest" description="Disordered" evidence="1">
    <location>
        <begin position="28"/>
        <end position="64"/>
    </location>
</feature>
<feature type="non-terminal residue" evidence="2">
    <location>
        <position position="1"/>
    </location>
</feature>
<proteinExistence type="predicted"/>
<name>A0A392NF90_9FABA</name>
<reference evidence="2 3" key="1">
    <citation type="journal article" date="2018" name="Front. Plant Sci.">
        <title>Red Clover (Trifolium pratense) and Zigzag Clover (T. medium) - A Picture of Genomic Similarities and Differences.</title>
        <authorList>
            <person name="Dluhosova J."/>
            <person name="Istvanek J."/>
            <person name="Nedelnik J."/>
            <person name="Repkova J."/>
        </authorList>
    </citation>
    <scope>NUCLEOTIDE SEQUENCE [LARGE SCALE GENOMIC DNA]</scope>
    <source>
        <strain evidence="3">cv. 10/8</strain>
        <tissue evidence="2">Leaf</tissue>
    </source>
</reference>
<protein>
    <submittedName>
        <fullName evidence="2">Uncharacterized protein</fullName>
    </submittedName>
</protein>
<gene>
    <name evidence="2" type="ORF">A2U01_0018866</name>
</gene>
<keyword evidence="3" id="KW-1185">Reference proteome</keyword>
<sequence length="64" mass="7642">EEFDEEVQKELRVVKQLWADMAEQEKPFMPFVSRSRKKKDKQKVRNAVQPYHTRSKGPPSHMSL</sequence>
<dbReference type="Proteomes" id="UP000265520">
    <property type="component" value="Unassembled WGS sequence"/>
</dbReference>
<evidence type="ECO:0000313" key="3">
    <source>
        <dbReference type="Proteomes" id="UP000265520"/>
    </source>
</evidence>
<accession>A0A392NF90</accession>